<dbReference type="InterPro" id="IPR044742">
    <property type="entry name" value="DEAD/DEAH_RhlB"/>
</dbReference>
<comment type="similarity">
    <text evidence="6">Belongs to the DEAD box helicase family.</text>
</comment>
<evidence type="ECO:0000313" key="10">
    <source>
        <dbReference type="EMBL" id="OHW62740.1"/>
    </source>
</evidence>
<evidence type="ECO:0000259" key="8">
    <source>
        <dbReference type="PROSITE" id="PS51194"/>
    </source>
</evidence>
<dbReference type="GO" id="GO:0033592">
    <property type="term" value="F:RNA strand annealing activity"/>
    <property type="evidence" value="ECO:0007669"/>
    <property type="project" value="TreeGrafter"/>
</dbReference>
<dbReference type="SUPFAM" id="SSF52540">
    <property type="entry name" value="P-loop containing nucleoside triphosphate hydrolases"/>
    <property type="match status" value="1"/>
</dbReference>
<dbReference type="GO" id="GO:0005829">
    <property type="term" value="C:cytosol"/>
    <property type="evidence" value="ECO:0007669"/>
    <property type="project" value="TreeGrafter"/>
</dbReference>
<dbReference type="PROSITE" id="PS51195">
    <property type="entry name" value="Q_MOTIF"/>
    <property type="match status" value="1"/>
</dbReference>
<dbReference type="EMBL" id="MKIE01000002">
    <property type="protein sequence ID" value="OHW62740.1"/>
    <property type="molecule type" value="Genomic_DNA"/>
</dbReference>
<proteinExistence type="inferred from homology"/>
<dbReference type="InterPro" id="IPR014014">
    <property type="entry name" value="RNA_helicase_DEAD_Q_motif"/>
</dbReference>
<keyword evidence="3 6" id="KW-0347">Helicase</keyword>
<dbReference type="InterPro" id="IPR050547">
    <property type="entry name" value="DEAD_box_RNA_helicases"/>
</dbReference>
<dbReference type="CDD" id="cd12252">
    <property type="entry name" value="RRM_DbpA"/>
    <property type="match status" value="1"/>
</dbReference>
<dbReference type="PROSITE" id="PS51192">
    <property type="entry name" value="HELICASE_ATP_BIND_1"/>
    <property type="match status" value="1"/>
</dbReference>
<evidence type="ECO:0000256" key="6">
    <source>
        <dbReference type="RuleBase" id="RU000492"/>
    </source>
</evidence>
<evidence type="ECO:0000256" key="3">
    <source>
        <dbReference type="ARBA" id="ARBA00022806"/>
    </source>
</evidence>
<feature type="short sequence motif" description="Q motif" evidence="5">
    <location>
        <begin position="4"/>
        <end position="32"/>
    </location>
</feature>
<accession>A0A1S1V8L8</accession>
<protein>
    <submittedName>
        <fullName evidence="10">DEAD-box ATP-dependent RNA helicase CshA</fullName>
        <ecNumber evidence="10">3.6.4.13</ecNumber>
    </submittedName>
</protein>
<dbReference type="PANTHER" id="PTHR47963">
    <property type="entry name" value="DEAD-BOX ATP-DEPENDENT RNA HELICASE 47, MITOCHONDRIAL"/>
    <property type="match status" value="1"/>
</dbReference>
<dbReference type="GO" id="GO:0005524">
    <property type="term" value="F:ATP binding"/>
    <property type="evidence" value="ECO:0007669"/>
    <property type="project" value="UniProtKB-KW"/>
</dbReference>
<dbReference type="PROSITE" id="PS00039">
    <property type="entry name" value="DEAD_ATP_HELICASE"/>
    <property type="match status" value="1"/>
</dbReference>
<organism evidence="10 11">
    <name type="scientific">Andreesenia angusta</name>
    <dbReference type="NCBI Taxonomy" id="39480"/>
    <lineage>
        <taxon>Bacteria</taxon>
        <taxon>Bacillati</taxon>
        <taxon>Bacillota</taxon>
        <taxon>Tissierellia</taxon>
        <taxon>Tissierellales</taxon>
        <taxon>Gottschalkiaceae</taxon>
        <taxon>Andreesenia</taxon>
    </lineage>
</organism>
<feature type="domain" description="Helicase C-terminal" evidence="8">
    <location>
        <begin position="217"/>
        <end position="379"/>
    </location>
</feature>
<dbReference type="Pfam" id="PF00270">
    <property type="entry name" value="DEAD"/>
    <property type="match status" value="1"/>
</dbReference>
<feature type="domain" description="DEAD-box RNA helicase Q" evidence="9">
    <location>
        <begin position="4"/>
        <end position="32"/>
    </location>
</feature>
<dbReference type="InterPro" id="IPR027417">
    <property type="entry name" value="P-loop_NTPase"/>
</dbReference>
<keyword evidence="11" id="KW-1185">Reference proteome</keyword>
<dbReference type="PROSITE" id="PS51194">
    <property type="entry name" value="HELICASE_CTER"/>
    <property type="match status" value="1"/>
</dbReference>
<dbReference type="InterPro" id="IPR012677">
    <property type="entry name" value="Nucleotide-bd_a/b_plait_sf"/>
</dbReference>
<dbReference type="SMART" id="SM00487">
    <property type="entry name" value="DEXDc"/>
    <property type="match status" value="1"/>
</dbReference>
<evidence type="ECO:0000256" key="4">
    <source>
        <dbReference type="ARBA" id="ARBA00022840"/>
    </source>
</evidence>
<feature type="domain" description="Helicase ATP-binding" evidence="7">
    <location>
        <begin position="35"/>
        <end position="205"/>
    </location>
</feature>
<evidence type="ECO:0000256" key="1">
    <source>
        <dbReference type="ARBA" id="ARBA00022741"/>
    </source>
</evidence>
<dbReference type="GO" id="GO:0003724">
    <property type="term" value="F:RNA helicase activity"/>
    <property type="evidence" value="ECO:0007669"/>
    <property type="project" value="UniProtKB-EC"/>
</dbReference>
<dbReference type="Pfam" id="PF00271">
    <property type="entry name" value="Helicase_C"/>
    <property type="match status" value="1"/>
</dbReference>
<dbReference type="InterPro" id="IPR011545">
    <property type="entry name" value="DEAD/DEAH_box_helicase_dom"/>
</dbReference>
<dbReference type="GO" id="GO:0005840">
    <property type="term" value="C:ribosome"/>
    <property type="evidence" value="ECO:0007669"/>
    <property type="project" value="TreeGrafter"/>
</dbReference>
<dbReference type="InterPro" id="IPR001650">
    <property type="entry name" value="Helicase_C-like"/>
</dbReference>
<evidence type="ECO:0000259" key="7">
    <source>
        <dbReference type="PROSITE" id="PS51192"/>
    </source>
</evidence>
<keyword evidence="2 6" id="KW-0378">Hydrolase</keyword>
<reference evidence="10 11" key="1">
    <citation type="submission" date="2016-09" db="EMBL/GenBank/DDBJ databases">
        <title>Genome sequence of Eubacterium angustum.</title>
        <authorList>
            <person name="Poehlein A."/>
            <person name="Daniel R."/>
        </authorList>
    </citation>
    <scope>NUCLEOTIDE SEQUENCE [LARGE SCALE GENOMIC DNA]</scope>
    <source>
        <strain evidence="10 11">DSM 1989</strain>
    </source>
</reference>
<dbReference type="InterPro" id="IPR000629">
    <property type="entry name" value="RNA-helicase_DEAD-box_CS"/>
</dbReference>
<dbReference type="CDD" id="cd18787">
    <property type="entry name" value="SF2_C_DEAD"/>
    <property type="match status" value="1"/>
</dbReference>
<dbReference type="GO" id="GO:0016787">
    <property type="term" value="F:hydrolase activity"/>
    <property type="evidence" value="ECO:0007669"/>
    <property type="project" value="UniProtKB-KW"/>
</dbReference>
<comment type="caution">
    <text evidence="10">The sequence shown here is derived from an EMBL/GenBank/DDBJ whole genome shotgun (WGS) entry which is preliminary data.</text>
</comment>
<dbReference type="OrthoDB" id="9805696at2"/>
<dbReference type="PANTHER" id="PTHR47963:SF5">
    <property type="entry name" value="DEAD-BOX ATP-DEPENDENT RNA HELICASE CSHA"/>
    <property type="match status" value="1"/>
</dbReference>
<keyword evidence="4 6" id="KW-0067">ATP-binding</keyword>
<dbReference type="InterPro" id="IPR005580">
    <property type="entry name" value="DbpA/CsdA_RNA-bd_dom"/>
</dbReference>
<dbReference type="Gene3D" id="3.40.50.300">
    <property type="entry name" value="P-loop containing nucleotide triphosphate hydrolases"/>
    <property type="match status" value="2"/>
</dbReference>
<dbReference type="Gene3D" id="3.30.70.330">
    <property type="match status" value="1"/>
</dbReference>
<dbReference type="GO" id="GO:0009409">
    <property type="term" value="P:response to cold"/>
    <property type="evidence" value="ECO:0007669"/>
    <property type="project" value="TreeGrafter"/>
</dbReference>
<name>A0A1S1V8L8_9FIRM</name>
<dbReference type="InterPro" id="IPR014001">
    <property type="entry name" value="Helicase_ATP-bd"/>
</dbReference>
<evidence type="ECO:0000256" key="2">
    <source>
        <dbReference type="ARBA" id="ARBA00022801"/>
    </source>
</evidence>
<sequence length="526" mass="59912">MEKVKFTELGLGEEVLRAIEDMGFENPSDIQRDAIPVLMEGHDLIGQAQTGTGKTLAFGAPILSGMEKTRGQIKAIMLTPTRELAIQVSEELKRISKYKGIKTTAVYGGSSIQDQIRAIKSNTDIVVGTPGRVLDLIRRRVIRLENIEYLVLDEADEMLNMGFLDDIEEIVRNCNEDRQTLLFSATMPDRIKALARNYMKPDLKHVKIAKKSITTASVEQFYFETKARNRFETLCRILDFYAPTSSIIFCNTKKEVDEIVANLQKKGYSVEGMHGDMTQGFRMRTLENFREGTIKVLVATDVAARGIDVSHVTHVINYGLPFETDSYVHRIGRTGRANREGTAYTIVTSKDKPKLKQIQRVLKCVIDRKDIPKIEEIFKAKSELVIKTIREELDKKEYEGFIEMAKELTETDSALDIIAVLLSMKYKEETSYEMDDDSIEGTDYMKSEEARIFINIGKKDGITKRKLISFLVDEGHMKENAIKNITILDKFSFFNLKSKDVERLFKRCQGRKFCKRAVNMEIAKGK</sequence>
<dbReference type="SMART" id="SM00490">
    <property type="entry name" value="HELICc"/>
    <property type="match status" value="1"/>
</dbReference>
<gene>
    <name evidence="10" type="primary">cshA_2</name>
    <name evidence="10" type="ORF">EUAN_05240</name>
</gene>
<dbReference type="STRING" id="39480.EUAN_05240"/>
<evidence type="ECO:0000256" key="5">
    <source>
        <dbReference type="PROSITE-ProRule" id="PRU00552"/>
    </source>
</evidence>
<evidence type="ECO:0000259" key="9">
    <source>
        <dbReference type="PROSITE" id="PS51195"/>
    </source>
</evidence>
<dbReference type="Pfam" id="PF03880">
    <property type="entry name" value="DbpA"/>
    <property type="match status" value="1"/>
</dbReference>
<dbReference type="Proteomes" id="UP000180254">
    <property type="component" value="Unassembled WGS sequence"/>
</dbReference>
<dbReference type="AlphaFoldDB" id="A0A1S1V8L8"/>
<evidence type="ECO:0000313" key="11">
    <source>
        <dbReference type="Proteomes" id="UP000180254"/>
    </source>
</evidence>
<dbReference type="CDD" id="cd00268">
    <property type="entry name" value="DEADc"/>
    <property type="match status" value="1"/>
</dbReference>
<dbReference type="EC" id="3.6.4.13" evidence="10"/>
<keyword evidence="1 6" id="KW-0547">Nucleotide-binding</keyword>
<dbReference type="RefSeq" id="WP_071061407.1">
    <property type="nucleotide sequence ID" value="NZ_MKIE01000002.1"/>
</dbReference>